<protein>
    <submittedName>
        <fullName evidence="2">Migration and invasion-inhibitory protein</fullName>
    </submittedName>
</protein>
<dbReference type="Pfam" id="PF15734">
    <property type="entry name" value="MIIP"/>
    <property type="match status" value="2"/>
</dbReference>
<name>A0A4Z2HKC8_9TELE</name>
<reference evidence="2 3" key="1">
    <citation type="submission" date="2019-03" db="EMBL/GenBank/DDBJ databases">
        <title>First draft genome of Liparis tanakae, snailfish: a comprehensive survey of snailfish specific genes.</title>
        <authorList>
            <person name="Kim W."/>
            <person name="Song I."/>
            <person name="Jeong J.-H."/>
            <person name="Kim D."/>
            <person name="Kim S."/>
            <person name="Ryu S."/>
            <person name="Song J.Y."/>
            <person name="Lee S.K."/>
        </authorList>
    </citation>
    <scope>NUCLEOTIDE SEQUENCE [LARGE SCALE GENOMIC DNA]</scope>
    <source>
        <tissue evidence="2">Muscle</tissue>
    </source>
</reference>
<dbReference type="InterPro" id="IPR031466">
    <property type="entry name" value="MIIP"/>
</dbReference>
<evidence type="ECO:0000256" key="1">
    <source>
        <dbReference type="SAM" id="MobiDB-lite"/>
    </source>
</evidence>
<gene>
    <name evidence="2" type="primary">MIIP</name>
    <name evidence="2" type="ORF">EYF80_023555</name>
</gene>
<accession>A0A4Z2HKC8</accession>
<keyword evidence="3" id="KW-1185">Reference proteome</keyword>
<dbReference type="SUPFAM" id="SSF57586">
    <property type="entry name" value="TNF receptor-like"/>
    <property type="match status" value="1"/>
</dbReference>
<dbReference type="PANTHER" id="PTHR34831">
    <property type="entry name" value="MIGRATION AND INVASION-INHIBITORY PROTEIN"/>
    <property type="match status" value="1"/>
</dbReference>
<dbReference type="GO" id="GO:0010972">
    <property type="term" value="P:negative regulation of G2/M transition of mitotic cell cycle"/>
    <property type="evidence" value="ECO:0007669"/>
    <property type="project" value="InterPro"/>
</dbReference>
<comment type="caution">
    <text evidence="2">The sequence shown here is derived from an EMBL/GenBank/DDBJ whole genome shotgun (WGS) entry which is preliminary data.</text>
</comment>
<organism evidence="2 3">
    <name type="scientific">Liparis tanakae</name>
    <name type="common">Tanaka's snailfish</name>
    <dbReference type="NCBI Taxonomy" id="230148"/>
    <lineage>
        <taxon>Eukaryota</taxon>
        <taxon>Metazoa</taxon>
        <taxon>Chordata</taxon>
        <taxon>Craniata</taxon>
        <taxon>Vertebrata</taxon>
        <taxon>Euteleostomi</taxon>
        <taxon>Actinopterygii</taxon>
        <taxon>Neopterygii</taxon>
        <taxon>Teleostei</taxon>
        <taxon>Neoteleostei</taxon>
        <taxon>Acanthomorphata</taxon>
        <taxon>Eupercaria</taxon>
        <taxon>Perciformes</taxon>
        <taxon>Cottioidei</taxon>
        <taxon>Cottales</taxon>
        <taxon>Liparidae</taxon>
        <taxon>Liparis</taxon>
    </lineage>
</organism>
<feature type="compositionally biased region" description="Polar residues" evidence="1">
    <location>
        <begin position="1"/>
        <end position="13"/>
    </location>
</feature>
<evidence type="ECO:0000313" key="2">
    <source>
        <dbReference type="EMBL" id="TNN66216.1"/>
    </source>
</evidence>
<feature type="region of interest" description="Disordered" evidence="1">
    <location>
        <begin position="1"/>
        <end position="23"/>
    </location>
</feature>
<dbReference type="Gene3D" id="2.10.50.10">
    <property type="entry name" value="Tumor Necrosis Factor Receptor, subunit A, domain 2"/>
    <property type="match status" value="1"/>
</dbReference>
<dbReference type="PANTHER" id="PTHR34831:SF1">
    <property type="entry name" value="MIGRATION AND INVASION-INHIBITORY PROTEIN"/>
    <property type="match status" value="1"/>
</dbReference>
<dbReference type="GO" id="GO:0030336">
    <property type="term" value="P:negative regulation of cell migration"/>
    <property type="evidence" value="ECO:0007669"/>
    <property type="project" value="InterPro"/>
</dbReference>
<dbReference type="EMBL" id="SRLO01000223">
    <property type="protein sequence ID" value="TNN66216.1"/>
    <property type="molecule type" value="Genomic_DNA"/>
</dbReference>
<dbReference type="AlphaFoldDB" id="A0A4Z2HKC8"/>
<sequence length="217" mass="24284">MDPSTTKSCLVNQSREEREVQSRITSPSDECEEISASDRHHLQPLLGYDWIAGVLDAEDSLIERSDEFFNDLHTFRSLNKDECVHNPQEKVSIPRSTLLPPYKYKAHRRCSFDSSDSVGLPSNVQVLECRVCVLNPIQTLSNFIMLIQYSVCSQPYQADLDGNCLNSTTEYLLDGSNLCCKKCPPGTVNKDVRCERCPSGTFSDTVSSTGPCLPHTK</sequence>
<dbReference type="Proteomes" id="UP000314294">
    <property type="component" value="Unassembled WGS sequence"/>
</dbReference>
<dbReference type="OrthoDB" id="10002384at2759"/>
<proteinExistence type="predicted"/>
<evidence type="ECO:0000313" key="3">
    <source>
        <dbReference type="Proteomes" id="UP000314294"/>
    </source>
</evidence>